<dbReference type="Proteomes" id="UP001307889">
    <property type="component" value="Chromosome 1"/>
</dbReference>
<accession>A0ABN7A9Y8</accession>
<dbReference type="EMBL" id="AP028909">
    <property type="protein sequence ID" value="BES89128.1"/>
    <property type="molecule type" value="Genomic_DNA"/>
</dbReference>
<gene>
    <name evidence="1" type="ORF">NTJ_01935</name>
</gene>
<proteinExistence type="predicted"/>
<evidence type="ECO:0000313" key="2">
    <source>
        <dbReference type="Proteomes" id="UP001307889"/>
    </source>
</evidence>
<name>A0ABN7A9Y8_9HEMI</name>
<reference evidence="1 2" key="1">
    <citation type="submission" date="2023-09" db="EMBL/GenBank/DDBJ databases">
        <title>Nesidiocoris tenuis whole genome shotgun sequence.</title>
        <authorList>
            <person name="Shibata T."/>
            <person name="Shimoda M."/>
            <person name="Kobayashi T."/>
            <person name="Uehara T."/>
        </authorList>
    </citation>
    <scope>NUCLEOTIDE SEQUENCE [LARGE SCALE GENOMIC DNA]</scope>
    <source>
        <strain evidence="1 2">Japan</strain>
    </source>
</reference>
<evidence type="ECO:0000313" key="1">
    <source>
        <dbReference type="EMBL" id="BES89128.1"/>
    </source>
</evidence>
<protein>
    <submittedName>
        <fullName evidence="1">Uncharacterized protein</fullName>
    </submittedName>
</protein>
<keyword evidence="2" id="KW-1185">Reference proteome</keyword>
<sequence length="75" mass="8274">MPWLGPRITSPFGDVPPGGLDPMHIWAIPFPVPYRFQAMPCRAEIACDQSLGGPPREFLIAERRSQFGARIPKAG</sequence>
<organism evidence="1 2">
    <name type="scientific">Nesidiocoris tenuis</name>
    <dbReference type="NCBI Taxonomy" id="355587"/>
    <lineage>
        <taxon>Eukaryota</taxon>
        <taxon>Metazoa</taxon>
        <taxon>Ecdysozoa</taxon>
        <taxon>Arthropoda</taxon>
        <taxon>Hexapoda</taxon>
        <taxon>Insecta</taxon>
        <taxon>Pterygota</taxon>
        <taxon>Neoptera</taxon>
        <taxon>Paraneoptera</taxon>
        <taxon>Hemiptera</taxon>
        <taxon>Heteroptera</taxon>
        <taxon>Panheteroptera</taxon>
        <taxon>Cimicomorpha</taxon>
        <taxon>Miridae</taxon>
        <taxon>Dicyphina</taxon>
        <taxon>Nesidiocoris</taxon>
    </lineage>
</organism>